<dbReference type="eggNOG" id="ENOG502RA80">
    <property type="taxonomic scope" value="Eukaryota"/>
</dbReference>
<feature type="compositionally biased region" description="Polar residues" evidence="1">
    <location>
        <begin position="262"/>
        <end position="281"/>
    </location>
</feature>
<gene>
    <name evidence="3" type="primary">20347177</name>
    <name evidence="2" type="ORF">GGTG_06719</name>
</gene>
<dbReference type="OrthoDB" id="5387995at2759"/>
<feature type="compositionally biased region" description="Polar residues" evidence="1">
    <location>
        <begin position="341"/>
        <end position="350"/>
    </location>
</feature>
<feature type="region of interest" description="Disordered" evidence="1">
    <location>
        <begin position="100"/>
        <end position="136"/>
    </location>
</feature>
<feature type="compositionally biased region" description="Pro residues" evidence="1">
    <location>
        <begin position="353"/>
        <end position="365"/>
    </location>
</feature>
<feature type="region of interest" description="Disordered" evidence="1">
    <location>
        <begin position="260"/>
        <end position="281"/>
    </location>
</feature>
<dbReference type="RefSeq" id="XP_009222805.1">
    <property type="nucleotide sequence ID" value="XM_009224541.1"/>
</dbReference>
<reference evidence="3" key="4">
    <citation type="journal article" date="2015" name="G3 (Bethesda)">
        <title>Genome sequences of three phytopathogenic species of the Magnaporthaceae family of fungi.</title>
        <authorList>
            <person name="Okagaki L.H."/>
            <person name="Nunes C.C."/>
            <person name="Sailsbery J."/>
            <person name="Clay B."/>
            <person name="Brown D."/>
            <person name="John T."/>
            <person name="Oh Y."/>
            <person name="Young N."/>
            <person name="Fitzgerald M."/>
            <person name="Haas B.J."/>
            <person name="Zeng Q."/>
            <person name="Young S."/>
            <person name="Adiconis X."/>
            <person name="Fan L."/>
            <person name="Levin J.Z."/>
            <person name="Mitchell T.K."/>
            <person name="Okubara P.A."/>
            <person name="Farman M.L."/>
            <person name="Kohn L.M."/>
            <person name="Birren B."/>
            <person name="Ma L.-J."/>
            <person name="Dean R.A."/>
        </authorList>
    </citation>
    <scope>NUCLEOTIDE SEQUENCE</scope>
    <source>
        <strain evidence="3">R3-111a-1</strain>
    </source>
</reference>
<reference evidence="3" key="5">
    <citation type="submission" date="2018-04" db="UniProtKB">
        <authorList>
            <consortium name="EnsemblFungi"/>
        </authorList>
    </citation>
    <scope>IDENTIFICATION</scope>
    <source>
        <strain evidence="3">R3-111a-1</strain>
    </source>
</reference>
<dbReference type="EMBL" id="GL385397">
    <property type="protein sequence ID" value="EJT76805.1"/>
    <property type="molecule type" value="Genomic_DNA"/>
</dbReference>
<accession>J3NZM2</accession>
<dbReference type="Proteomes" id="UP000006039">
    <property type="component" value="Unassembled WGS sequence"/>
</dbReference>
<dbReference type="STRING" id="644352.J3NZM2"/>
<feature type="region of interest" description="Disordered" evidence="1">
    <location>
        <begin position="437"/>
        <end position="553"/>
    </location>
</feature>
<dbReference type="GeneID" id="20347177"/>
<feature type="region of interest" description="Disordered" evidence="1">
    <location>
        <begin position="173"/>
        <end position="200"/>
    </location>
</feature>
<feature type="region of interest" description="Disordered" evidence="1">
    <location>
        <begin position="338"/>
        <end position="416"/>
    </location>
</feature>
<dbReference type="VEuPathDB" id="FungiDB:GGTG_06719"/>
<name>J3NZM2_GAET3</name>
<sequence>MDSMVIRLDPCETPGPWRHIMHDGDAASGNVVVAAARLSQTFLAQELGGKAQHQGSILSLEAKPLEVNRTMSASLGVDMREVPRDSNASPLLYLPPTAASKFESRDEPPRAPAAAGVSTGAAVKPPSASSTTSTASMLALGPKMVAGVRTKPDERSCVSSAHTQYLPTKLAFGSNGSSSRASLKRARPLSDVDGPYTSNQGCKKRRLLRHLVTSRLSQRFSIPATHVPNLSGTIGMTGGGGMEKRFLRLAAVAAARRVAASPTPSTGAQLQLRQQPHSTPPSEVLRRAAIINRFRMRVFVQPAERGDAAVAEMAASAALLRFSPGVYAAVGGSGLARFPRSSASGQSQEGISMPPPLRPSLPAPTSPQSIPRRALFISSTGGPSQVIKPSSVEAEARDPSPYQTQQTPAPPTPFSLPAAITAIRPLSRVAAIARCRSISPGMTPPGSPSKGLRPADASPRMAAAGASRLLPISPRLQPLSSSDNEEGMAFPTSEHESRYESGDDSDDVYTDFSVMFGGGGGDGAEDDDGMSGSEVDGYEEFMDDLDGIPWSAR</sequence>
<reference evidence="2" key="3">
    <citation type="submission" date="2010-09" db="EMBL/GenBank/DDBJ databases">
        <title>Annotation of Gaeumannomyces graminis var. tritici R3-111a-1.</title>
        <authorList>
            <consortium name="The Broad Institute Genome Sequencing Platform"/>
            <person name="Ma L.-J."/>
            <person name="Dead R."/>
            <person name="Young S.K."/>
            <person name="Zeng Q."/>
            <person name="Gargeya S."/>
            <person name="Fitzgerald M."/>
            <person name="Haas B."/>
            <person name="Abouelleil A."/>
            <person name="Alvarado L."/>
            <person name="Arachchi H.M."/>
            <person name="Berlin A."/>
            <person name="Brown A."/>
            <person name="Chapman S.B."/>
            <person name="Chen Z."/>
            <person name="Dunbar C."/>
            <person name="Freedman E."/>
            <person name="Gearin G."/>
            <person name="Gellesch M."/>
            <person name="Goldberg J."/>
            <person name="Griggs A."/>
            <person name="Gujja S."/>
            <person name="Heiman D."/>
            <person name="Howarth C."/>
            <person name="Larson L."/>
            <person name="Lui A."/>
            <person name="MacDonald P.J.P."/>
            <person name="Mehta T."/>
            <person name="Montmayeur A."/>
            <person name="Murphy C."/>
            <person name="Neiman D."/>
            <person name="Pearson M."/>
            <person name="Priest M."/>
            <person name="Roberts A."/>
            <person name="Saif S."/>
            <person name="Shea T."/>
            <person name="Shenoy N."/>
            <person name="Sisk P."/>
            <person name="Stolte C."/>
            <person name="Sykes S."/>
            <person name="Yandava C."/>
            <person name="Wortman J."/>
            <person name="Nusbaum C."/>
            <person name="Birren B."/>
        </authorList>
    </citation>
    <scope>NUCLEOTIDE SEQUENCE</scope>
    <source>
        <strain evidence="2">R3-111a-1</strain>
    </source>
</reference>
<keyword evidence="4" id="KW-1185">Reference proteome</keyword>
<dbReference type="EnsemblFungi" id="EJT76805">
    <property type="protein sequence ID" value="EJT76805"/>
    <property type="gene ID" value="GGTG_06719"/>
</dbReference>
<reference evidence="2" key="2">
    <citation type="submission" date="2010-07" db="EMBL/GenBank/DDBJ databases">
        <authorList>
            <consortium name="The Broad Institute Genome Sequencing Platform"/>
            <consortium name="Broad Institute Genome Sequencing Center for Infectious Disease"/>
            <person name="Ma L.-J."/>
            <person name="Dead R."/>
            <person name="Young S."/>
            <person name="Zeng Q."/>
            <person name="Koehrsen M."/>
            <person name="Alvarado L."/>
            <person name="Berlin A."/>
            <person name="Chapman S.B."/>
            <person name="Chen Z."/>
            <person name="Freedman E."/>
            <person name="Gellesch M."/>
            <person name="Goldberg J."/>
            <person name="Griggs A."/>
            <person name="Gujja S."/>
            <person name="Heilman E.R."/>
            <person name="Heiman D."/>
            <person name="Hepburn T."/>
            <person name="Howarth C."/>
            <person name="Jen D."/>
            <person name="Larson L."/>
            <person name="Mehta T."/>
            <person name="Neiman D."/>
            <person name="Pearson M."/>
            <person name="Roberts A."/>
            <person name="Saif S."/>
            <person name="Shea T."/>
            <person name="Shenoy N."/>
            <person name="Sisk P."/>
            <person name="Stolte C."/>
            <person name="Sykes S."/>
            <person name="Walk T."/>
            <person name="White J."/>
            <person name="Yandava C."/>
            <person name="Haas B."/>
            <person name="Nusbaum C."/>
            <person name="Birren B."/>
        </authorList>
    </citation>
    <scope>NUCLEOTIDE SEQUENCE</scope>
    <source>
        <strain evidence="2">R3-111a-1</strain>
    </source>
</reference>
<organism evidence="2">
    <name type="scientific">Gaeumannomyces tritici (strain R3-111a-1)</name>
    <name type="common">Wheat and barley take-all root rot fungus</name>
    <name type="synonym">Gaeumannomyces graminis var. tritici</name>
    <dbReference type="NCBI Taxonomy" id="644352"/>
    <lineage>
        <taxon>Eukaryota</taxon>
        <taxon>Fungi</taxon>
        <taxon>Dikarya</taxon>
        <taxon>Ascomycota</taxon>
        <taxon>Pezizomycotina</taxon>
        <taxon>Sordariomycetes</taxon>
        <taxon>Sordariomycetidae</taxon>
        <taxon>Magnaporthales</taxon>
        <taxon>Magnaporthaceae</taxon>
        <taxon>Gaeumannomyces</taxon>
    </lineage>
</organism>
<feature type="compositionally biased region" description="Low complexity" evidence="1">
    <location>
        <begin position="112"/>
        <end position="136"/>
    </location>
</feature>
<feature type="compositionally biased region" description="Acidic residues" evidence="1">
    <location>
        <begin position="536"/>
        <end position="546"/>
    </location>
</feature>
<evidence type="ECO:0000256" key="1">
    <source>
        <dbReference type="SAM" id="MobiDB-lite"/>
    </source>
</evidence>
<evidence type="ECO:0000313" key="4">
    <source>
        <dbReference type="Proteomes" id="UP000006039"/>
    </source>
</evidence>
<evidence type="ECO:0000313" key="2">
    <source>
        <dbReference type="EMBL" id="EJT76805.1"/>
    </source>
</evidence>
<dbReference type="HOGENOM" id="CLU_492604_0_0_1"/>
<evidence type="ECO:0000313" key="3">
    <source>
        <dbReference type="EnsemblFungi" id="EJT76805"/>
    </source>
</evidence>
<proteinExistence type="predicted"/>
<protein>
    <submittedName>
        <fullName evidence="2 3">Uncharacterized protein</fullName>
    </submittedName>
</protein>
<dbReference type="AlphaFoldDB" id="J3NZM2"/>
<reference evidence="4" key="1">
    <citation type="submission" date="2010-07" db="EMBL/GenBank/DDBJ databases">
        <title>The genome sequence of Gaeumannomyces graminis var. tritici strain R3-111a-1.</title>
        <authorList>
            <consortium name="The Broad Institute Genome Sequencing Platform"/>
            <person name="Ma L.-J."/>
            <person name="Dead R."/>
            <person name="Young S."/>
            <person name="Zeng Q."/>
            <person name="Koehrsen M."/>
            <person name="Alvarado L."/>
            <person name="Berlin A."/>
            <person name="Chapman S.B."/>
            <person name="Chen Z."/>
            <person name="Freedman E."/>
            <person name="Gellesch M."/>
            <person name="Goldberg J."/>
            <person name="Griggs A."/>
            <person name="Gujja S."/>
            <person name="Heilman E.R."/>
            <person name="Heiman D."/>
            <person name="Hepburn T."/>
            <person name="Howarth C."/>
            <person name="Jen D."/>
            <person name="Larson L."/>
            <person name="Mehta T."/>
            <person name="Neiman D."/>
            <person name="Pearson M."/>
            <person name="Roberts A."/>
            <person name="Saif S."/>
            <person name="Shea T."/>
            <person name="Shenoy N."/>
            <person name="Sisk P."/>
            <person name="Stolte C."/>
            <person name="Sykes S."/>
            <person name="Walk T."/>
            <person name="White J."/>
            <person name="Yandava C."/>
            <person name="Haas B."/>
            <person name="Nusbaum C."/>
            <person name="Birren B."/>
        </authorList>
    </citation>
    <scope>NUCLEOTIDE SEQUENCE [LARGE SCALE GENOMIC DNA]</scope>
    <source>
        <strain evidence="4">R3-111a-1</strain>
    </source>
</reference>